<dbReference type="NCBIfam" id="TIGR00254">
    <property type="entry name" value="GGDEF"/>
    <property type="match status" value="1"/>
</dbReference>
<dbReference type="CDD" id="cd01948">
    <property type="entry name" value="EAL"/>
    <property type="match status" value="1"/>
</dbReference>
<feature type="coiled-coil region" evidence="1">
    <location>
        <begin position="226"/>
        <end position="256"/>
    </location>
</feature>
<dbReference type="SMART" id="SM00052">
    <property type="entry name" value="EAL"/>
    <property type="match status" value="1"/>
</dbReference>
<dbReference type="PROSITE" id="PS50887">
    <property type="entry name" value="GGDEF"/>
    <property type="match status" value="1"/>
</dbReference>
<dbReference type="FunFam" id="3.20.20.450:FF:000001">
    <property type="entry name" value="Cyclic di-GMP phosphodiesterase yahA"/>
    <property type="match status" value="1"/>
</dbReference>
<dbReference type="Proteomes" id="UP000293433">
    <property type="component" value="Unassembled WGS sequence"/>
</dbReference>
<dbReference type="SMART" id="SM00091">
    <property type="entry name" value="PAS"/>
    <property type="match status" value="1"/>
</dbReference>
<keyword evidence="1" id="KW-0175">Coiled coil</keyword>
<evidence type="ECO:0000259" key="3">
    <source>
        <dbReference type="PROSITE" id="PS50112"/>
    </source>
</evidence>
<proteinExistence type="predicted"/>
<evidence type="ECO:0000259" key="6">
    <source>
        <dbReference type="PROSITE" id="PS50887"/>
    </source>
</evidence>
<dbReference type="InterPro" id="IPR035919">
    <property type="entry name" value="EAL_sf"/>
</dbReference>
<dbReference type="EMBL" id="SGWV01000008">
    <property type="protein sequence ID" value="RZS56902.1"/>
    <property type="molecule type" value="Genomic_DNA"/>
</dbReference>
<dbReference type="InterPro" id="IPR000160">
    <property type="entry name" value="GGDEF_dom"/>
</dbReference>
<dbReference type="NCBIfam" id="TIGR00229">
    <property type="entry name" value="sensory_box"/>
    <property type="match status" value="1"/>
</dbReference>
<reference evidence="7 8" key="1">
    <citation type="submission" date="2019-02" db="EMBL/GenBank/DDBJ databases">
        <title>Genomic Encyclopedia of Type Strains, Phase IV (KMG-IV): sequencing the most valuable type-strain genomes for metagenomic binning, comparative biology and taxonomic classification.</title>
        <authorList>
            <person name="Goeker M."/>
        </authorList>
    </citation>
    <scope>NUCLEOTIDE SEQUENCE [LARGE SCALE GENOMIC DNA]</scope>
    <source>
        <strain evidence="7 8">DSM 10617</strain>
    </source>
</reference>
<keyword evidence="2" id="KW-0812">Transmembrane</keyword>
<evidence type="ECO:0000259" key="4">
    <source>
        <dbReference type="PROSITE" id="PS50113"/>
    </source>
</evidence>
<dbReference type="CDD" id="cd00130">
    <property type="entry name" value="PAS"/>
    <property type="match status" value="1"/>
</dbReference>
<evidence type="ECO:0000313" key="8">
    <source>
        <dbReference type="Proteomes" id="UP000293433"/>
    </source>
</evidence>
<dbReference type="Pfam" id="PF13426">
    <property type="entry name" value="PAS_9"/>
    <property type="match status" value="1"/>
</dbReference>
<dbReference type="SUPFAM" id="SSF55785">
    <property type="entry name" value="PYP-like sensor domain (PAS domain)"/>
    <property type="match status" value="1"/>
</dbReference>
<dbReference type="PANTHER" id="PTHR44757">
    <property type="entry name" value="DIGUANYLATE CYCLASE DGCP"/>
    <property type="match status" value="1"/>
</dbReference>
<dbReference type="SMART" id="SM00267">
    <property type="entry name" value="GGDEF"/>
    <property type="match status" value="1"/>
</dbReference>
<dbReference type="Gene3D" id="3.30.70.270">
    <property type="match status" value="1"/>
</dbReference>
<evidence type="ECO:0000259" key="5">
    <source>
        <dbReference type="PROSITE" id="PS50883"/>
    </source>
</evidence>
<feature type="domain" description="GGDEF" evidence="6">
    <location>
        <begin position="427"/>
        <end position="565"/>
    </location>
</feature>
<sequence length="827" mass="91071">MTQGLFARLRRVGRAATARRFWQPALSALVVVLVLGIGGLQYNQWKRFEATVSLSRAGVEWDLFQLQAERYKMIAKLNEALLTRGDPAVMDEVLLRYEVIISRLEIMRAGSGPREEFRAPRNRPLFERMEAFAQAGDTYFHDRDRPPLYDEARLRDLRRALEDMAAPLQEVVLNINTLQNEEALARVQQLREQAVLSGASSLALAALVGALGLLALRQLRTTRQKNAELMAVQAQLQDALDRAEASNTALRESEQRLTGLIDTAKDAIISIDQSQRIIVFNSAAEAMFGRTTEDMLGETLDVLLPLSTRPGHAGFVARFGELSGAPRAMGTLSGLTALRANGEVFPIEASISAFDAAGRKAFLVIIRDITERERAFRALQASEASLREAQGKVQQLAYFDSLTQVPNRTHYVTEIVGILDRALEHRRLGAVILIDLDNFKAINDNWGHRSGDRLLIEFARRIVEHVPEGTFVARLGGDEFIAVLTGLSADVAAASADVRDTCRHLLQALQAPCVIDGREHACSASMGVALFGDAPLNADDLLSRADSAMYQAKADGRNDFRFFDQQLQAHLVSQAELEADLRQSITREELSLHLQAQVDARGVMVGVEALLRWNHPTRGSVSPAQFIAVAESSGYILRLGPWVLRKACDILASWSRDDATAALTMAVNVSARQFHHPDFVNQVVDALRQSGANPTRLKLELTESMLARDLGVIAQKMATLKALGVTFSLDDFGTGYSSLAYLQRLPLDQLKIDRGFVHGLPDGASESAIVRTVIALGRQLGFEVIAEGVETADQLAFLRQHGCERFQGYLFGRPMPLNELLAVCGHS</sequence>
<dbReference type="PANTHER" id="PTHR44757:SF2">
    <property type="entry name" value="BIOFILM ARCHITECTURE MAINTENANCE PROTEIN MBAA"/>
    <property type="match status" value="1"/>
</dbReference>
<feature type="domain" description="PAC" evidence="4">
    <location>
        <begin position="331"/>
        <end position="381"/>
    </location>
</feature>
<name>A0A4Q7LRN1_9BURK</name>
<dbReference type="AlphaFoldDB" id="A0A4Q7LRN1"/>
<dbReference type="SUPFAM" id="SSF141868">
    <property type="entry name" value="EAL domain-like"/>
    <property type="match status" value="1"/>
</dbReference>
<dbReference type="Gene3D" id="3.30.450.20">
    <property type="entry name" value="PAS domain"/>
    <property type="match status" value="1"/>
</dbReference>
<feature type="domain" description="PAS" evidence="3">
    <location>
        <begin position="253"/>
        <end position="305"/>
    </location>
</feature>
<feature type="transmembrane region" description="Helical" evidence="2">
    <location>
        <begin position="21"/>
        <end position="42"/>
    </location>
</feature>
<dbReference type="Pfam" id="PF00990">
    <property type="entry name" value="GGDEF"/>
    <property type="match status" value="1"/>
</dbReference>
<evidence type="ECO:0000313" key="7">
    <source>
        <dbReference type="EMBL" id="RZS56902.1"/>
    </source>
</evidence>
<dbReference type="SUPFAM" id="SSF55073">
    <property type="entry name" value="Nucleotide cyclase"/>
    <property type="match status" value="1"/>
</dbReference>
<dbReference type="PROSITE" id="PS50113">
    <property type="entry name" value="PAC"/>
    <property type="match status" value="1"/>
</dbReference>
<dbReference type="InterPro" id="IPR029787">
    <property type="entry name" value="Nucleotide_cyclase"/>
</dbReference>
<comment type="caution">
    <text evidence="7">The sequence shown here is derived from an EMBL/GenBank/DDBJ whole genome shotgun (WGS) entry which is preliminary data.</text>
</comment>
<evidence type="ECO:0000256" key="2">
    <source>
        <dbReference type="SAM" id="Phobius"/>
    </source>
</evidence>
<dbReference type="InterPro" id="IPR052155">
    <property type="entry name" value="Biofilm_reg_signaling"/>
</dbReference>
<organism evidence="7 8">
    <name type="scientific">Sphaerotilus mobilis</name>
    <dbReference type="NCBI Taxonomy" id="47994"/>
    <lineage>
        <taxon>Bacteria</taxon>
        <taxon>Pseudomonadati</taxon>
        <taxon>Pseudomonadota</taxon>
        <taxon>Betaproteobacteria</taxon>
        <taxon>Burkholderiales</taxon>
        <taxon>Sphaerotilaceae</taxon>
        <taxon>Sphaerotilus</taxon>
    </lineage>
</organism>
<dbReference type="Pfam" id="PF00563">
    <property type="entry name" value="EAL"/>
    <property type="match status" value="1"/>
</dbReference>
<gene>
    <name evidence="7" type="ORF">EV685_1458</name>
</gene>
<keyword evidence="2" id="KW-1133">Transmembrane helix</keyword>
<dbReference type="InterPro" id="IPR043128">
    <property type="entry name" value="Rev_trsase/Diguanyl_cyclase"/>
</dbReference>
<dbReference type="InterPro" id="IPR000014">
    <property type="entry name" value="PAS"/>
</dbReference>
<dbReference type="Gene3D" id="3.20.20.450">
    <property type="entry name" value="EAL domain"/>
    <property type="match status" value="1"/>
</dbReference>
<dbReference type="PROSITE" id="PS50112">
    <property type="entry name" value="PAS"/>
    <property type="match status" value="1"/>
</dbReference>
<dbReference type="RefSeq" id="WP_130481323.1">
    <property type="nucleotide sequence ID" value="NZ_SGWV01000008.1"/>
</dbReference>
<accession>A0A4Q7LRN1</accession>
<dbReference type="OrthoDB" id="9813903at2"/>
<protein>
    <submittedName>
        <fullName evidence="7">PAS domain S-box-containing protein/diguanylate cyclase (GGDEF)-like protein</fullName>
    </submittedName>
</protein>
<dbReference type="InterPro" id="IPR001633">
    <property type="entry name" value="EAL_dom"/>
</dbReference>
<evidence type="ECO:0000256" key="1">
    <source>
        <dbReference type="SAM" id="Coils"/>
    </source>
</evidence>
<feature type="domain" description="EAL" evidence="5">
    <location>
        <begin position="574"/>
        <end position="827"/>
    </location>
</feature>
<keyword evidence="2" id="KW-0472">Membrane</keyword>
<dbReference type="CDD" id="cd01949">
    <property type="entry name" value="GGDEF"/>
    <property type="match status" value="1"/>
</dbReference>
<dbReference type="InterPro" id="IPR035965">
    <property type="entry name" value="PAS-like_dom_sf"/>
</dbReference>
<dbReference type="InterPro" id="IPR000700">
    <property type="entry name" value="PAS-assoc_C"/>
</dbReference>
<keyword evidence="8" id="KW-1185">Reference proteome</keyword>
<dbReference type="PROSITE" id="PS50883">
    <property type="entry name" value="EAL"/>
    <property type="match status" value="1"/>
</dbReference>